<dbReference type="Pfam" id="PF16589">
    <property type="entry name" value="BRCT_2"/>
    <property type="match status" value="1"/>
</dbReference>
<evidence type="ECO:0000256" key="2">
    <source>
        <dbReference type="ARBA" id="ARBA00023159"/>
    </source>
</evidence>
<keyword evidence="4 5" id="KW-0539">Nucleus</keyword>
<dbReference type="GO" id="GO:0070187">
    <property type="term" value="C:shelterin complex"/>
    <property type="evidence" value="ECO:0007669"/>
    <property type="project" value="TreeGrafter"/>
</dbReference>
<evidence type="ECO:0000256" key="5">
    <source>
        <dbReference type="RuleBase" id="RU367107"/>
    </source>
</evidence>
<dbReference type="Pfam" id="PF11626">
    <property type="entry name" value="Rap1_C"/>
    <property type="match status" value="1"/>
</dbReference>
<dbReference type="GO" id="GO:0042162">
    <property type="term" value="F:telomeric DNA binding"/>
    <property type="evidence" value="ECO:0007669"/>
    <property type="project" value="TreeGrafter"/>
</dbReference>
<dbReference type="VEuPathDB" id="FungiDB:TRIREDRAFT_109512"/>
<dbReference type="Gene3D" id="1.10.10.2170">
    <property type="match status" value="1"/>
</dbReference>
<feature type="compositionally biased region" description="Acidic residues" evidence="6">
    <location>
        <begin position="290"/>
        <end position="302"/>
    </location>
</feature>
<feature type="compositionally biased region" description="Basic and acidic residues" evidence="6">
    <location>
        <begin position="497"/>
        <end position="514"/>
    </location>
</feature>
<dbReference type="PROSITE" id="PS51011">
    <property type="entry name" value="ARID"/>
    <property type="match status" value="1"/>
</dbReference>
<evidence type="ECO:0000256" key="1">
    <source>
        <dbReference type="ARBA" id="ARBA00023015"/>
    </source>
</evidence>
<organism evidence="9">
    <name type="scientific">Hypocrea jecorina (strain QM6a)</name>
    <name type="common">Trichoderma reesei</name>
    <dbReference type="NCBI Taxonomy" id="431241"/>
    <lineage>
        <taxon>Eukaryota</taxon>
        <taxon>Fungi</taxon>
        <taxon>Dikarya</taxon>
        <taxon>Ascomycota</taxon>
        <taxon>Pezizomycotina</taxon>
        <taxon>Sordariomycetes</taxon>
        <taxon>Hypocreomycetidae</taxon>
        <taxon>Hypocreales</taxon>
        <taxon>Hypocreaceae</taxon>
        <taxon>Trichoderma</taxon>
    </lineage>
</organism>
<dbReference type="SMART" id="SM00501">
    <property type="entry name" value="BRIGHT"/>
    <property type="match status" value="1"/>
</dbReference>
<feature type="compositionally biased region" description="Acidic residues" evidence="6">
    <location>
        <begin position="536"/>
        <end position="578"/>
    </location>
</feature>
<name>G0RQ28_HYPJQ</name>
<evidence type="ECO:0000256" key="3">
    <source>
        <dbReference type="ARBA" id="ARBA00023163"/>
    </source>
</evidence>
<evidence type="ECO:0000256" key="6">
    <source>
        <dbReference type="SAM" id="MobiDB-lite"/>
    </source>
</evidence>
<dbReference type="PANTHER" id="PTHR16466">
    <property type="entry name" value="TELOMERE REPEAT-BINDING FACTOR 2-INTERACTING PROTEIN 1"/>
    <property type="match status" value="1"/>
</dbReference>
<feature type="compositionally biased region" description="Low complexity" evidence="6">
    <location>
        <begin position="517"/>
        <end position="535"/>
    </location>
</feature>
<feature type="compositionally biased region" description="Basic and acidic residues" evidence="6">
    <location>
        <begin position="340"/>
        <end position="356"/>
    </location>
</feature>
<dbReference type="GeneID" id="18481924"/>
<evidence type="ECO:0000259" key="7">
    <source>
        <dbReference type="PROSITE" id="PS51011"/>
    </source>
</evidence>
<feature type="domain" description="ARID" evidence="7">
    <location>
        <begin position="196"/>
        <end position="287"/>
    </location>
</feature>
<dbReference type="KEGG" id="tre:TRIREDRAFT_109512"/>
<comment type="similarity">
    <text evidence="5">Belongs to the RAP1 family.</text>
</comment>
<dbReference type="SUPFAM" id="SSF46774">
    <property type="entry name" value="ARID-like"/>
    <property type="match status" value="1"/>
</dbReference>
<keyword evidence="5" id="KW-0779">Telomere</keyword>
<evidence type="ECO:0000313" key="8">
    <source>
        <dbReference type="EMBL" id="EGR46849.1"/>
    </source>
</evidence>
<keyword evidence="9" id="KW-1185">Reference proteome</keyword>
<gene>
    <name evidence="8" type="ORF">TRIREDRAFT_109512</name>
</gene>
<feature type="region of interest" description="Disordered" evidence="6">
    <location>
        <begin position="172"/>
        <end position="194"/>
    </location>
</feature>
<dbReference type="STRING" id="431241.G0RQ28"/>
<keyword evidence="5" id="KW-0158">Chromosome</keyword>
<proteinExistence type="inferred from homology"/>
<dbReference type="PANTHER" id="PTHR16466:SF6">
    <property type="entry name" value="TELOMERIC REPEAT-BINDING FACTOR 2-INTERACTING PROTEIN 1"/>
    <property type="match status" value="1"/>
</dbReference>
<comment type="subunit">
    <text evidence="5">Homodimer.</text>
</comment>
<dbReference type="RefSeq" id="XP_006967308.1">
    <property type="nucleotide sequence ID" value="XM_006967246.1"/>
</dbReference>
<sequence length="770" mass="89234">MASHITYDGVTGSGGNIFGGIKFWVSVSVPQRSSIIEKIESNGGVVVPREKDADMLIADHAKKNSPPESYSWKFITDSVNAGIIQVEDKYLNGQVPSASTARRSILAGPHARKTRTPFTTHDDALIAKYVLKEGINTAGNVLYMKLEDELAWTSQPLSRNKRQWKMNAKENTKPTIADKKRLEQSRKTNRKRKTHKTMMDQFFSDLRDYCEANDKRLHTRCVIEDHEVDLFDLYQAVSAQSVPLDEVDWKQVAEAVGLGRSQRKEVTAGLLESSYNRYLGDFVEAMMSFEDNEEDPDEDITEEDRVVSGDEETANNSTTPQSSQHNRVLSSKVSGPGESNSRKRLPDERPSTPERMPKRRRTMHTEIPMTPEDKLRTTARLSAPLSAPGNLQRITDEEQAETGEPSQRTPRQQPPAEESFDTTPSQQLRSETELVVNPEHAETPTLYFSPTAARLGQRNDGRLETIQEGVPSTYTPIRRPPKKRTLPASFEEAQSPRSREQRRSQLREELERRRQQQRQQQQQEQRQQQQQQQEEQQQEEQQQEEQQQEEQQQEEQQQEEQQQEEQQQEEQQQEEQQQEEQQRDERQRRDERQAHEQDRGRTPQQQPDNGQEQRPQQLRQEATGPSNPDEQDVEANVEENKEEFRRCKKDYLSRGYKKHEIIEAMRRTTMTPGEVMDIVIESLRAGRGVPDNYEGIWTDRDDSQLRYVVRVGGLERMPGDDPEGRRRKEKAQKMLDRLLHKHGEARVELRRKFLREVALAEQEMERGLRA</sequence>
<evidence type="ECO:0000256" key="4">
    <source>
        <dbReference type="ARBA" id="ARBA00023242"/>
    </source>
</evidence>
<keyword evidence="2" id="KW-0010">Activator</keyword>
<feature type="compositionally biased region" description="Polar residues" evidence="6">
    <location>
        <begin position="314"/>
        <end position="339"/>
    </location>
</feature>
<comment type="subcellular location">
    <subcellularLocation>
        <location evidence="5">Nucleus</location>
    </subcellularLocation>
    <subcellularLocation>
        <location evidence="5">Chromosome</location>
        <location evidence="5">Telomere</location>
    </subcellularLocation>
</comment>
<dbReference type="Gene3D" id="1.10.150.60">
    <property type="entry name" value="ARID DNA-binding domain"/>
    <property type="match status" value="1"/>
</dbReference>
<dbReference type="InterPro" id="IPR001357">
    <property type="entry name" value="BRCT_dom"/>
</dbReference>
<feature type="compositionally biased region" description="Basic and acidic residues" evidence="6">
    <location>
        <begin position="172"/>
        <end position="186"/>
    </location>
</feature>
<accession>G0RQ28</accession>
<dbReference type="InterPro" id="IPR036431">
    <property type="entry name" value="ARID_dom_sf"/>
</dbReference>
<dbReference type="CDD" id="cd16100">
    <property type="entry name" value="ARID"/>
    <property type="match status" value="1"/>
</dbReference>
<dbReference type="InterPro" id="IPR021661">
    <property type="entry name" value="Rap1_C"/>
</dbReference>
<dbReference type="InterPro" id="IPR039595">
    <property type="entry name" value="TE2IP/Rap1"/>
</dbReference>
<dbReference type="EMBL" id="GL985071">
    <property type="protein sequence ID" value="EGR46849.1"/>
    <property type="molecule type" value="Genomic_DNA"/>
</dbReference>
<dbReference type="Pfam" id="PF01388">
    <property type="entry name" value="ARID"/>
    <property type="match status" value="1"/>
</dbReference>
<dbReference type="GO" id="GO:0010833">
    <property type="term" value="P:telomere maintenance via telomere lengthening"/>
    <property type="evidence" value="ECO:0007669"/>
    <property type="project" value="UniProtKB-UniRule"/>
</dbReference>
<dbReference type="AlphaFoldDB" id="G0RQ28"/>
<dbReference type="OrthoDB" id="435460at2759"/>
<dbReference type="Proteomes" id="UP000008984">
    <property type="component" value="Unassembled WGS sequence"/>
</dbReference>
<dbReference type="InterPro" id="IPR001606">
    <property type="entry name" value="ARID_dom"/>
</dbReference>
<evidence type="ECO:0000313" key="9">
    <source>
        <dbReference type="Proteomes" id="UP000008984"/>
    </source>
</evidence>
<dbReference type="InterPro" id="IPR038104">
    <property type="entry name" value="Rap1_C_sf"/>
</dbReference>
<comment type="function">
    <text evidence="5">Involved in the regulation of telomere length, clustering and has a specific role in telomere position effect (TPE).</text>
</comment>
<dbReference type="GO" id="GO:0031848">
    <property type="term" value="P:protection from non-homologous end joining at telomere"/>
    <property type="evidence" value="ECO:0007669"/>
    <property type="project" value="TreeGrafter"/>
</dbReference>
<dbReference type="eggNOG" id="ENOG502S85C">
    <property type="taxonomic scope" value="Eukaryota"/>
</dbReference>
<reference evidence="8 9" key="1">
    <citation type="journal article" date="2008" name="Nat. Biotechnol.">
        <title>Genome sequencing and analysis of the biomass-degrading fungus Trichoderma reesei (syn. Hypocrea jecorina).</title>
        <authorList>
            <person name="Martinez D."/>
            <person name="Berka R.M."/>
            <person name="Henrissat B."/>
            <person name="Saloheimo M."/>
            <person name="Arvas M."/>
            <person name="Baker S.E."/>
            <person name="Chapman J."/>
            <person name="Chertkov O."/>
            <person name="Coutinho P.M."/>
            <person name="Cullen D."/>
            <person name="Danchin E.G."/>
            <person name="Grigoriev I.V."/>
            <person name="Harris P."/>
            <person name="Jackson M."/>
            <person name="Kubicek C.P."/>
            <person name="Han C.S."/>
            <person name="Ho I."/>
            <person name="Larrondo L.F."/>
            <person name="de Leon A.L."/>
            <person name="Magnuson J.K."/>
            <person name="Merino S."/>
            <person name="Misra M."/>
            <person name="Nelson B."/>
            <person name="Putnam N."/>
            <person name="Robbertse B."/>
            <person name="Salamov A.A."/>
            <person name="Schmoll M."/>
            <person name="Terry A."/>
            <person name="Thayer N."/>
            <person name="Westerholm-Parvinen A."/>
            <person name="Schoch C.L."/>
            <person name="Yao J."/>
            <person name="Barabote R."/>
            <person name="Nelson M.A."/>
            <person name="Detter C."/>
            <person name="Bruce D."/>
            <person name="Kuske C.R."/>
            <person name="Xie G."/>
            <person name="Richardson P."/>
            <person name="Rokhsar D.S."/>
            <person name="Lucas S.M."/>
            <person name="Rubin E.M."/>
            <person name="Dunn-Coleman N."/>
            <person name="Ward M."/>
            <person name="Brettin T.S."/>
        </authorList>
    </citation>
    <scope>NUCLEOTIDE SEQUENCE [LARGE SCALE GENOMIC DNA]</scope>
    <source>
        <strain evidence="8 9">QM6a</strain>
    </source>
</reference>
<protein>
    <recommendedName>
        <fullName evidence="5">DNA-binding protein RAP1</fullName>
    </recommendedName>
</protein>
<keyword evidence="3" id="KW-0804">Transcription</keyword>
<feature type="compositionally biased region" description="Polar residues" evidence="6">
    <location>
        <begin position="602"/>
        <end position="628"/>
    </location>
</feature>
<dbReference type="HOGENOM" id="CLU_006783_1_0_1"/>
<feature type="region of interest" description="Disordered" evidence="6">
    <location>
        <begin position="290"/>
        <end position="645"/>
    </location>
</feature>
<keyword evidence="1" id="KW-0805">Transcription regulation</keyword>
<feature type="compositionally biased region" description="Basic and acidic residues" evidence="6">
    <location>
        <begin position="580"/>
        <end position="601"/>
    </location>
</feature>